<organism evidence="2 3">
    <name type="scientific">Candidatus Borkfalkia excrementigallinarum</name>
    <dbReference type="NCBI Taxonomy" id="2838506"/>
    <lineage>
        <taxon>Bacteria</taxon>
        <taxon>Bacillati</taxon>
        <taxon>Bacillota</taxon>
        <taxon>Clostridia</taxon>
        <taxon>Christensenellales</taxon>
        <taxon>Christensenellaceae</taxon>
        <taxon>Candidatus Borkfalkia</taxon>
    </lineage>
</organism>
<evidence type="ECO:0000313" key="2">
    <source>
        <dbReference type="EMBL" id="HIY97179.1"/>
    </source>
</evidence>
<feature type="transmembrane region" description="Helical" evidence="1">
    <location>
        <begin position="35"/>
        <end position="56"/>
    </location>
</feature>
<comment type="caution">
    <text evidence="2">The sequence shown here is derived from an EMBL/GenBank/DDBJ whole genome shotgun (WGS) entry which is preliminary data.</text>
</comment>
<dbReference type="Proteomes" id="UP000886750">
    <property type="component" value="Unassembled WGS sequence"/>
</dbReference>
<keyword evidence="1" id="KW-1133">Transmembrane helix</keyword>
<proteinExistence type="predicted"/>
<feature type="transmembrane region" description="Helical" evidence="1">
    <location>
        <begin position="116"/>
        <end position="141"/>
    </location>
</feature>
<gene>
    <name evidence="2" type="ORF">H9729_05770</name>
</gene>
<dbReference type="EMBL" id="DXCQ01000053">
    <property type="protein sequence ID" value="HIY97179.1"/>
    <property type="molecule type" value="Genomic_DNA"/>
</dbReference>
<keyword evidence="1" id="KW-0472">Membrane</keyword>
<accession>A0A9D2A084</accession>
<sequence length="239" mass="26400">MKNLASIAESVAAGNADVEFYQIFSFLSPINEEGWPFALVFLAVAAVCMPLLLGFIERHMRIGNRSFKGIAGQLNSNFVSTLVVLLVFAVIYELWSLIAAGLIYAVVLILDGPVCLALAVAVLLGMAALISYLASLLLLWLPSMQITGYSFMDSLSYSNQLYVPNRGKLFLAVFLPFLAGVLLQFAIVAVSPTEIFRIPAYIFLELIYLVLFLYYNSLMYVAYFDAAGEERVDLKKKFG</sequence>
<feature type="transmembrane region" description="Helical" evidence="1">
    <location>
        <begin position="77"/>
        <end position="110"/>
    </location>
</feature>
<feature type="transmembrane region" description="Helical" evidence="1">
    <location>
        <begin position="169"/>
        <end position="190"/>
    </location>
</feature>
<reference evidence="2" key="1">
    <citation type="journal article" date="2021" name="PeerJ">
        <title>Extensive microbial diversity within the chicken gut microbiome revealed by metagenomics and culture.</title>
        <authorList>
            <person name="Gilroy R."/>
            <person name="Ravi A."/>
            <person name="Getino M."/>
            <person name="Pursley I."/>
            <person name="Horton D.L."/>
            <person name="Alikhan N.F."/>
            <person name="Baker D."/>
            <person name="Gharbi K."/>
            <person name="Hall N."/>
            <person name="Watson M."/>
            <person name="Adriaenssens E.M."/>
            <person name="Foster-Nyarko E."/>
            <person name="Jarju S."/>
            <person name="Secka A."/>
            <person name="Antonio M."/>
            <person name="Oren A."/>
            <person name="Chaudhuri R.R."/>
            <person name="La Ragione R."/>
            <person name="Hildebrand F."/>
            <person name="Pallen M.J."/>
        </authorList>
    </citation>
    <scope>NUCLEOTIDE SEQUENCE</scope>
    <source>
        <strain evidence="2">1345</strain>
    </source>
</reference>
<feature type="transmembrane region" description="Helical" evidence="1">
    <location>
        <begin position="196"/>
        <end position="215"/>
    </location>
</feature>
<reference evidence="2" key="2">
    <citation type="submission" date="2021-04" db="EMBL/GenBank/DDBJ databases">
        <authorList>
            <person name="Gilroy R."/>
        </authorList>
    </citation>
    <scope>NUCLEOTIDE SEQUENCE</scope>
    <source>
        <strain evidence="2">1345</strain>
    </source>
</reference>
<dbReference type="AlphaFoldDB" id="A0A9D2A084"/>
<keyword evidence="1" id="KW-0812">Transmembrane</keyword>
<protein>
    <submittedName>
        <fullName evidence="2">Uncharacterized protein</fullName>
    </submittedName>
</protein>
<name>A0A9D2A084_9FIRM</name>
<evidence type="ECO:0000256" key="1">
    <source>
        <dbReference type="SAM" id="Phobius"/>
    </source>
</evidence>
<evidence type="ECO:0000313" key="3">
    <source>
        <dbReference type="Proteomes" id="UP000886750"/>
    </source>
</evidence>